<keyword evidence="2" id="KW-1185">Reference proteome</keyword>
<reference evidence="2" key="1">
    <citation type="submission" date="2017-01" db="EMBL/GenBank/DDBJ databases">
        <authorList>
            <person name="Varghese N."/>
            <person name="Submissions S."/>
        </authorList>
    </citation>
    <scope>NUCLEOTIDE SEQUENCE [LARGE SCALE GENOMIC DNA]</scope>
    <source>
        <strain evidence="2">ATCC 51758</strain>
    </source>
</reference>
<dbReference type="STRING" id="34027.SAMN05421829_108190"/>
<accession>A0A1N6X4Q3</accession>
<protein>
    <submittedName>
        <fullName evidence="1">Uncharacterized protein</fullName>
    </submittedName>
</protein>
<dbReference type="EMBL" id="FTMD01000008">
    <property type="protein sequence ID" value="SIQ97318.1"/>
    <property type="molecule type" value="Genomic_DNA"/>
</dbReference>
<dbReference type="Proteomes" id="UP000186819">
    <property type="component" value="Unassembled WGS sequence"/>
</dbReference>
<name>A0A1N6X4Q3_9RHOO</name>
<evidence type="ECO:0000313" key="2">
    <source>
        <dbReference type="Proteomes" id="UP000186819"/>
    </source>
</evidence>
<evidence type="ECO:0000313" key="1">
    <source>
        <dbReference type="EMBL" id="SIQ97318.1"/>
    </source>
</evidence>
<gene>
    <name evidence="1" type="ORF">SAMN05421829_108190</name>
</gene>
<proteinExistence type="predicted"/>
<dbReference type="OrthoDB" id="9179084at2"/>
<dbReference type="AlphaFoldDB" id="A0A1N6X4Q3"/>
<sequence length="237" mass="27204">MTPETEKQLRKAWLKQKFGSWDYHEELLRLHDEYLTSLKRHWSDPELQKRHPGDYQGMISPVFFNLDRISKPGTIPRNSWKAGKETGWANTISYNFNRGMDYAGVNEYQELSGAERQRLNELVGQMLRIQENIRITVEDGWDDDDILDTDLTGPIDWPSNWMNELPAEVVAAALGPVSKSRPNVGAGEPCPAAGWWFTPAKADSRRYFRQGEVMPALGGDYGDTYWQWSPDQSAPRL</sequence>
<dbReference type="RefSeq" id="WP_076602675.1">
    <property type="nucleotide sequence ID" value="NZ_FTMD01000008.1"/>
</dbReference>
<organism evidence="1 2">
    <name type="scientific">Aromatoleum tolulyticum</name>
    <dbReference type="NCBI Taxonomy" id="34027"/>
    <lineage>
        <taxon>Bacteria</taxon>
        <taxon>Pseudomonadati</taxon>
        <taxon>Pseudomonadota</taxon>
        <taxon>Betaproteobacteria</taxon>
        <taxon>Rhodocyclales</taxon>
        <taxon>Rhodocyclaceae</taxon>
        <taxon>Aromatoleum</taxon>
    </lineage>
</organism>